<keyword evidence="2" id="KW-0240">DNA-directed RNA polymerase</keyword>
<comment type="caution">
    <text evidence="7">The sequence shown here is derived from an EMBL/GenBank/DDBJ whole genome shotgun (WGS) entry which is preliminary data.</text>
</comment>
<dbReference type="InParanoid" id="G7DT34"/>
<dbReference type="Gene3D" id="2.40.50.1060">
    <property type="match status" value="1"/>
</dbReference>
<reference evidence="7 8" key="2">
    <citation type="journal article" date="2012" name="Open Biol.">
        <title>Characteristics of nucleosomes and linker DNA regions on the genome of the basidiomycete Mixia osmundae revealed by mono- and dinucleosome mapping.</title>
        <authorList>
            <person name="Nishida H."/>
            <person name="Kondo S."/>
            <person name="Matsumoto T."/>
            <person name="Suzuki Y."/>
            <person name="Yoshikawa H."/>
            <person name="Taylor T.D."/>
            <person name="Sugiyama J."/>
        </authorList>
    </citation>
    <scope>NUCLEOTIDE SEQUENCE [LARGE SCALE GENOMIC DNA]</scope>
    <source>
        <strain evidence="8">CBS 9802 / IAM 14324 / JCM 22182 / KY 12970</strain>
    </source>
</reference>
<evidence type="ECO:0000256" key="2">
    <source>
        <dbReference type="ARBA" id="ARBA00022478"/>
    </source>
</evidence>
<evidence type="ECO:0000256" key="5">
    <source>
        <dbReference type="SAM" id="MobiDB-lite"/>
    </source>
</evidence>
<evidence type="ECO:0000256" key="4">
    <source>
        <dbReference type="ARBA" id="ARBA00023242"/>
    </source>
</evidence>
<feature type="domain" description="RPA43 OB" evidence="6">
    <location>
        <begin position="166"/>
        <end position="310"/>
    </location>
</feature>
<feature type="compositionally biased region" description="Acidic residues" evidence="5">
    <location>
        <begin position="316"/>
        <end position="326"/>
    </location>
</feature>
<dbReference type="RefSeq" id="XP_014571336.1">
    <property type="nucleotide sequence ID" value="XM_014715850.1"/>
</dbReference>
<feature type="compositionally biased region" description="Polar residues" evidence="5">
    <location>
        <begin position="68"/>
        <end position="80"/>
    </location>
</feature>
<feature type="compositionally biased region" description="Basic and acidic residues" evidence="5">
    <location>
        <begin position="361"/>
        <end position="376"/>
    </location>
</feature>
<reference evidence="7 8" key="1">
    <citation type="journal article" date="2011" name="J. Gen. Appl. Microbiol.">
        <title>Draft genome sequencing of the enigmatic basidiomycete Mixia osmundae.</title>
        <authorList>
            <person name="Nishida H."/>
            <person name="Nagatsuka Y."/>
            <person name="Sugiyama J."/>
        </authorList>
    </citation>
    <scope>NUCLEOTIDE SEQUENCE [LARGE SCALE GENOMIC DNA]</scope>
    <source>
        <strain evidence="8">CBS 9802 / IAM 14324 / JCM 22182 / KY 12970</strain>
    </source>
</reference>
<protein>
    <recommendedName>
        <fullName evidence="6">RPA43 OB domain-containing protein</fullName>
    </recommendedName>
</protein>
<dbReference type="InterPro" id="IPR041178">
    <property type="entry name" value="RPA43_OB"/>
</dbReference>
<keyword evidence="3" id="KW-0804">Transcription</keyword>
<dbReference type="EMBL" id="BABT02000025">
    <property type="protein sequence ID" value="GAA93913.1"/>
    <property type="molecule type" value="Genomic_DNA"/>
</dbReference>
<dbReference type="AlphaFoldDB" id="G7DT34"/>
<feature type="compositionally biased region" description="Polar residues" evidence="5">
    <location>
        <begin position="30"/>
        <end position="45"/>
    </location>
</feature>
<feature type="region of interest" description="Disordered" evidence="5">
    <location>
        <begin position="311"/>
        <end position="410"/>
    </location>
</feature>
<name>G7DT34_MIXOS</name>
<proteinExistence type="predicted"/>
<dbReference type="HOGENOM" id="CLU_671004_0_0_1"/>
<feature type="region of interest" description="Disordered" evidence="5">
    <location>
        <begin position="1"/>
        <end position="82"/>
    </location>
</feature>
<dbReference type="PANTHER" id="PTHR12709">
    <property type="entry name" value="DNA-DIRECTED RNA POLYMERASE II, III"/>
    <property type="match status" value="1"/>
</dbReference>
<feature type="compositionally biased region" description="Basic residues" evidence="5">
    <location>
        <begin position="396"/>
        <end position="410"/>
    </location>
</feature>
<dbReference type="PANTHER" id="PTHR12709:SF5">
    <property type="entry name" value="DNA-DIRECTED RNA POLYMERASE I SUBUNIT RPA43"/>
    <property type="match status" value="1"/>
</dbReference>
<gene>
    <name evidence="7" type="primary">Mo00559</name>
    <name evidence="7" type="ORF">E5Q_00559</name>
</gene>
<evidence type="ECO:0000256" key="1">
    <source>
        <dbReference type="ARBA" id="ARBA00004123"/>
    </source>
</evidence>
<dbReference type="eggNOG" id="KOG4134">
    <property type="taxonomic scope" value="Eukaryota"/>
</dbReference>
<sequence>MVEPHQPVASTSTAHLKKKRRAERQLKPDANSSKLVDNQLTQSRWQSDERKHDVQGPAESEQSKEPRQTTTERAGRSQVSKVPPHSALHWIVASMRIPLAPVFMGDPDEGIRQWLDSYLMRYLPSLGGVLLSYELPVRHKDARAAMVPSTGFLDLQFDVDALVFRPELLTRLEGRITNSTPGHISLLVYDLFNASIARQHIDLRAYRYDPDRAVPRPREKKRKRKERNNSQDHVLFETADYEATSDSQGDAGLLRPDPTVPLEDTMHSEQGQWVHRKTNEVLGDQTGHLSFTVVGLTFANLMISIKGSLLQNPAEPPEEREHDDDENQTRAGRLHLDEDIPATELREETVSFEPAPAKAIMSREDAQINHPSDGRAGHNQLDATIADLAVPVSSKGSKKHKKKRKDLVDD</sequence>
<dbReference type="Proteomes" id="UP000009131">
    <property type="component" value="Unassembled WGS sequence"/>
</dbReference>
<dbReference type="OrthoDB" id="10250504at2759"/>
<evidence type="ECO:0000313" key="8">
    <source>
        <dbReference type="Proteomes" id="UP000009131"/>
    </source>
</evidence>
<feature type="region of interest" description="Disordered" evidence="5">
    <location>
        <begin position="212"/>
        <end position="264"/>
    </location>
</feature>
<dbReference type="Pfam" id="PF17875">
    <property type="entry name" value="RPA43_OB"/>
    <property type="match status" value="1"/>
</dbReference>
<comment type="subcellular location">
    <subcellularLocation>
        <location evidence="1">Nucleus</location>
    </subcellularLocation>
</comment>
<evidence type="ECO:0000256" key="3">
    <source>
        <dbReference type="ARBA" id="ARBA00023163"/>
    </source>
</evidence>
<organism evidence="7 8">
    <name type="scientific">Mixia osmundae (strain CBS 9802 / IAM 14324 / JCM 22182 / KY 12970)</name>
    <dbReference type="NCBI Taxonomy" id="764103"/>
    <lineage>
        <taxon>Eukaryota</taxon>
        <taxon>Fungi</taxon>
        <taxon>Dikarya</taxon>
        <taxon>Basidiomycota</taxon>
        <taxon>Pucciniomycotina</taxon>
        <taxon>Mixiomycetes</taxon>
        <taxon>Mixiales</taxon>
        <taxon>Mixiaceae</taxon>
        <taxon>Mixia</taxon>
    </lineage>
</organism>
<evidence type="ECO:0000313" key="7">
    <source>
        <dbReference type="EMBL" id="GAA93913.1"/>
    </source>
</evidence>
<keyword evidence="4" id="KW-0539">Nucleus</keyword>
<feature type="compositionally biased region" description="Basic and acidic residues" evidence="5">
    <location>
        <begin position="334"/>
        <end position="349"/>
    </location>
</feature>
<dbReference type="GO" id="GO:0006362">
    <property type="term" value="P:transcription elongation by RNA polymerase I"/>
    <property type="evidence" value="ECO:0007669"/>
    <property type="project" value="TreeGrafter"/>
</dbReference>
<dbReference type="InterPro" id="IPR045113">
    <property type="entry name" value="Rpb7-like"/>
</dbReference>
<accession>G7DT34</accession>
<evidence type="ECO:0000259" key="6">
    <source>
        <dbReference type="Pfam" id="PF17875"/>
    </source>
</evidence>
<dbReference type="GO" id="GO:0006352">
    <property type="term" value="P:DNA-templated transcription initiation"/>
    <property type="evidence" value="ECO:0007669"/>
    <property type="project" value="InterPro"/>
</dbReference>
<dbReference type="STRING" id="764103.G7DT34"/>
<dbReference type="GO" id="GO:0005736">
    <property type="term" value="C:RNA polymerase I complex"/>
    <property type="evidence" value="ECO:0007669"/>
    <property type="project" value="TreeGrafter"/>
</dbReference>
<dbReference type="Gene3D" id="3.30.1490.120">
    <property type="entry name" value="RNA polymerase Rpb7-like, N-terminal domain"/>
    <property type="match status" value="1"/>
</dbReference>
<keyword evidence="8" id="KW-1185">Reference proteome</keyword>
<dbReference type="InterPro" id="IPR036898">
    <property type="entry name" value="RNA_pol_Rpb7-like_N_sf"/>
</dbReference>